<name>A0AAW0YM12_9TREE</name>
<evidence type="ECO:0008006" key="3">
    <source>
        <dbReference type="Google" id="ProtNLM"/>
    </source>
</evidence>
<protein>
    <recommendedName>
        <fullName evidence="3">Transcription activator GCR1-like domain-containing protein</fullName>
    </recommendedName>
</protein>
<evidence type="ECO:0000313" key="1">
    <source>
        <dbReference type="EMBL" id="KAK8853516.1"/>
    </source>
</evidence>
<sequence>MVRDETTGLAVKIEQARKRGDAMHDKIYDNTTGILSNLASLSASINDPSHGLTSLHSTLHEPSTGLISRIDTLSSTVNADTGLVNRLNRVDEVLFTKETGIQDKVHTLTVNNNQYGTFLYGADSKGGLRSRMHTVEETVESMSDWSERINTLEYNLLNTVSTEGVVTELGLVSRVDLLEGRVLGREAVEEVPGERGIVQLHQELQDKLFRDGGIVGSLQADVKGVKGGLEGLEGEIQTVKEGLKVQTREIDEGIKDVKEDIAQATSLSKFHDHLVKPESITALFSSLAWQQPQVINSLVNHLRTAASDTSLALAFYTPDNVKLLLATPSVVGYLDDLLRSEAYKREIQAVSVESLIHEIEDGEQLKSRIQQVASEQATAEKIVNKGKSKMLESDELKDALAEGVHQLLRTDDEAADLIAAVTISEDNIRRVSRSELNKDACIEHLQEQDSVELIGRIAEDWLNQHGIKVVDPDTITYTGEPAEDLEMGYDFRGMEQETEFYNESREYAADGDLVMAGGDPSAVPLPQSPVSRSRMLMDVEMDVAPIDFDLNDAVPSPIFDNDDLPSTAIPADPPSPLAAVSAVADTALSAPASPPAVTPLPLLSHAPLDERLAPSGPWSFSALSAVPSEALSAQIWTRDWPSAAQIERLASCKFTWPKKARESGFFAPDYYRQTVLGRTVFSKLDEYGVNGWTADAKEATKRTVLGSISKAHQQKFEESLGFNNQLAQHLARIAAAAWEREQVFLALERRDSKKELSQWVREVQKRVIKVIDYEKQVLELRKEGMTVTFDADRYQQGWQGQ</sequence>
<evidence type="ECO:0000313" key="2">
    <source>
        <dbReference type="Proteomes" id="UP001388673"/>
    </source>
</evidence>
<keyword evidence="2" id="KW-1185">Reference proteome</keyword>
<proteinExistence type="predicted"/>
<organism evidence="1 2">
    <name type="scientific">Kwoniella newhampshirensis</name>
    <dbReference type="NCBI Taxonomy" id="1651941"/>
    <lineage>
        <taxon>Eukaryota</taxon>
        <taxon>Fungi</taxon>
        <taxon>Dikarya</taxon>
        <taxon>Basidiomycota</taxon>
        <taxon>Agaricomycotina</taxon>
        <taxon>Tremellomycetes</taxon>
        <taxon>Tremellales</taxon>
        <taxon>Cryptococcaceae</taxon>
        <taxon>Kwoniella</taxon>
    </lineage>
</organism>
<comment type="caution">
    <text evidence="1">The sequence shown here is derived from an EMBL/GenBank/DDBJ whole genome shotgun (WGS) entry which is preliminary data.</text>
</comment>
<gene>
    <name evidence="1" type="ORF">IAR55_004223</name>
</gene>
<dbReference type="KEGG" id="kne:92181481"/>
<dbReference type="RefSeq" id="XP_066802702.1">
    <property type="nucleotide sequence ID" value="XM_066947323.1"/>
</dbReference>
<dbReference type="Proteomes" id="UP001388673">
    <property type="component" value="Unassembled WGS sequence"/>
</dbReference>
<dbReference type="EMBL" id="JBCAWK010000007">
    <property type="protein sequence ID" value="KAK8853516.1"/>
    <property type="molecule type" value="Genomic_DNA"/>
</dbReference>
<dbReference type="AlphaFoldDB" id="A0AAW0YM12"/>
<accession>A0AAW0YM12</accession>
<reference evidence="1 2" key="1">
    <citation type="journal article" date="2024" name="bioRxiv">
        <title>Comparative genomics of Cryptococcus and Kwoniella reveals pathogenesis evolution and contrasting karyotype dynamics via intercentromeric recombination or chromosome fusion.</title>
        <authorList>
            <person name="Coelho M.A."/>
            <person name="David-Palma M."/>
            <person name="Shea T."/>
            <person name="Bowers K."/>
            <person name="McGinley-Smith S."/>
            <person name="Mohammad A.W."/>
            <person name="Gnirke A."/>
            <person name="Yurkov A.M."/>
            <person name="Nowrousian M."/>
            <person name="Sun S."/>
            <person name="Cuomo C.A."/>
            <person name="Heitman J."/>
        </authorList>
    </citation>
    <scope>NUCLEOTIDE SEQUENCE [LARGE SCALE GENOMIC DNA]</scope>
    <source>
        <strain evidence="1 2">CBS 13917</strain>
    </source>
</reference>
<dbReference type="GeneID" id="92181481"/>